<accession>B7VNU2</accession>
<dbReference type="HOGENOM" id="CLU_2884788_0_0_6"/>
<organism evidence="2 3">
    <name type="scientific">Vibrio atlanticus (strain LGP32)</name>
    <name type="common">Vibrio splendidus (strain Mel32)</name>
    <dbReference type="NCBI Taxonomy" id="575788"/>
    <lineage>
        <taxon>Bacteria</taxon>
        <taxon>Pseudomonadati</taxon>
        <taxon>Pseudomonadota</taxon>
        <taxon>Gammaproteobacteria</taxon>
        <taxon>Vibrionales</taxon>
        <taxon>Vibrionaceae</taxon>
        <taxon>Vibrio</taxon>
    </lineage>
</organism>
<dbReference type="AlphaFoldDB" id="B7VNU2"/>
<reference evidence="2 3" key="1">
    <citation type="submission" date="2009-02" db="EMBL/GenBank/DDBJ databases">
        <title>Vibrio splendidus str. LGP32 complete genome.</title>
        <authorList>
            <person name="Mazel D."/>
            <person name="Le Roux F."/>
        </authorList>
    </citation>
    <scope>NUCLEOTIDE SEQUENCE [LARGE SCALE GENOMIC DNA]</scope>
    <source>
        <strain evidence="2 3">LGP32</strain>
    </source>
</reference>
<evidence type="ECO:0000313" key="3">
    <source>
        <dbReference type="Proteomes" id="UP000009100"/>
    </source>
</evidence>
<proteinExistence type="predicted"/>
<sequence>MNGMCNKHFVVYYSLFFNLADLNGTYEQYALPKDHGNYNANPELPWNQRIKRSRRQNNESMRS</sequence>
<dbReference type="STRING" id="575788.VS_1505"/>
<feature type="region of interest" description="Disordered" evidence="1">
    <location>
        <begin position="38"/>
        <end position="63"/>
    </location>
</feature>
<dbReference type="KEGG" id="vsp:VS_1505"/>
<evidence type="ECO:0000256" key="1">
    <source>
        <dbReference type="SAM" id="MobiDB-lite"/>
    </source>
</evidence>
<name>B7VNU2_VIBA3</name>
<dbReference type="Proteomes" id="UP000009100">
    <property type="component" value="Chromosome 1"/>
</dbReference>
<dbReference type="EMBL" id="FM954972">
    <property type="protein sequence ID" value="CAV18674.1"/>
    <property type="molecule type" value="Genomic_DNA"/>
</dbReference>
<protein>
    <submittedName>
        <fullName evidence="2">Uncharacterized protein</fullName>
    </submittedName>
</protein>
<evidence type="ECO:0000313" key="2">
    <source>
        <dbReference type="EMBL" id="CAV18674.1"/>
    </source>
</evidence>
<gene>
    <name evidence="2" type="ordered locus">VS_1505</name>
</gene>